<dbReference type="InterPro" id="IPR002549">
    <property type="entry name" value="AI-2E-like"/>
</dbReference>
<evidence type="ECO:0000256" key="6">
    <source>
        <dbReference type="ARBA" id="ARBA00022989"/>
    </source>
</evidence>
<evidence type="ECO:0008006" key="11">
    <source>
        <dbReference type="Google" id="ProtNLM"/>
    </source>
</evidence>
<feature type="transmembrane region" description="Helical" evidence="8">
    <location>
        <begin position="199"/>
        <end position="220"/>
    </location>
</feature>
<reference evidence="9 10" key="1">
    <citation type="journal article" date="2016" name="Nat. Commun.">
        <title>Thousands of microbial genomes shed light on interconnected biogeochemical processes in an aquifer system.</title>
        <authorList>
            <person name="Anantharaman K."/>
            <person name="Brown C.T."/>
            <person name="Hug L.A."/>
            <person name="Sharon I."/>
            <person name="Castelle C.J."/>
            <person name="Probst A.J."/>
            <person name="Thomas B.C."/>
            <person name="Singh A."/>
            <person name="Wilkins M.J."/>
            <person name="Karaoz U."/>
            <person name="Brodie E.L."/>
            <person name="Williams K.H."/>
            <person name="Hubbard S.S."/>
            <person name="Banfield J.F."/>
        </authorList>
    </citation>
    <scope>NUCLEOTIDE SEQUENCE [LARGE SCALE GENOMIC DNA]</scope>
</reference>
<accession>A0A1G2HNI5</accession>
<evidence type="ECO:0000256" key="8">
    <source>
        <dbReference type="SAM" id="Phobius"/>
    </source>
</evidence>
<dbReference type="Proteomes" id="UP000176855">
    <property type="component" value="Unassembled WGS sequence"/>
</dbReference>
<evidence type="ECO:0000313" key="10">
    <source>
        <dbReference type="Proteomes" id="UP000176855"/>
    </source>
</evidence>
<proteinExistence type="inferred from homology"/>
<keyword evidence="7 8" id="KW-0472">Membrane</keyword>
<keyword evidence="4" id="KW-1003">Cell membrane</keyword>
<comment type="caution">
    <text evidence="9">The sequence shown here is derived from an EMBL/GenBank/DDBJ whole genome shotgun (WGS) entry which is preliminary data.</text>
</comment>
<evidence type="ECO:0000256" key="2">
    <source>
        <dbReference type="ARBA" id="ARBA00009773"/>
    </source>
</evidence>
<gene>
    <name evidence="9" type="ORF">A2730_03085</name>
</gene>
<evidence type="ECO:0000256" key="5">
    <source>
        <dbReference type="ARBA" id="ARBA00022692"/>
    </source>
</evidence>
<protein>
    <recommendedName>
        <fullName evidence="11">AI-2E family transporter</fullName>
    </recommendedName>
</protein>
<comment type="similarity">
    <text evidence="2">Belongs to the autoinducer-2 exporter (AI-2E) (TC 2.A.86) family.</text>
</comment>
<dbReference type="STRING" id="1802202.A2730_03085"/>
<evidence type="ECO:0000256" key="7">
    <source>
        <dbReference type="ARBA" id="ARBA00023136"/>
    </source>
</evidence>
<feature type="transmembrane region" description="Helical" evidence="8">
    <location>
        <begin position="226"/>
        <end position="253"/>
    </location>
</feature>
<dbReference type="GO" id="GO:0005886">
    <property type="term" value="C:plasma membrane"/>
    <property type="evidence" value="ECO:0007669"/>
    <property type="project" value="UniProtKB-SubCell"/>
</dbReference>
<evidence type="ECO:0000256" key="1">
    <source>
        <dbReference type="ARBA" id="ARBA00004651"/>
    </source>
</evidence>
<dbReference type="PANTHER" id="PTHR21716:SF53">
    <property type="entry name" value="PERMEASE PERM-RELATED"/>
    <property type="match status" value="1"/>
</dbReference>
<comment type="subcellular location">
    <subcellularLocation>
        <location evidence="1">Cell membrane</location>
        <topology evidence="1">Multi-pass membrane protein</topology>
    </subcellularLocation>
</comment>
<feature type="transmembrane region" description="Helical" evidence="8">
    <location>
        <begin position="296"/>
        <end position="327"/>
    </location>
</feature>
<organism evidence="9 10">
    <name type="scientific">Candidatus Staskawiczbacteria bacterium RIFCSPHIGHO2_01_FULL_39_25</name>
    <dbReference type="NCBI Taxonomy" id="1802202"/>
    <lineage>
        <taxon>Bacteria</taxon>
        <taxon>Candidatus Staskawicziibacteriota</taxon>
    </lineage>
</organism>
<name>A0A1G2HNI5_9BACT</name>
<dbReference type="EMBL" id="MHOO01000008">
    <property type="protein sequence ID" value="OGZ64092.1"/>
    <property type="molecule type" value="Genomic_DNA"/>
</dbReference>
<feature type="transmembrane region" description="Helical" evidence="8">
    <location>
        <begin position="140"/>
        <end position="163"/>
    </location>
</feature>
<evidence type="ECO:0000313" key="9">
    <source>
        <dbReference type="EMBL" id="OGZ64092.1"/>
    </source>
</evidence>
<dbReference type="PANTHER" id="PTHR21716">
    <property type="entry name" value="TRANSMEMBRANE PROTEIN"/>
    <property type="match status" value="1"/>
</dbReference>
<feature type="transmembrane region" description="Helical" evidence="8">
    <location>
        <begin position="20"/>
        <end position="46"/>
    </location>
</feature>
<feature type="transmembrane region" description="Helical" evidence="8">
    <location>
        <begin position="260"/>
        <end position="276"/>
    </location>
</feature>
<evidence type="ECO:0000256" key="3">
    <source>
        <dbReference type="ARBA" id="ARBA00022448"/>
    </source>
</evidence>
<feature type="transmembrane region" description="Helical" evidence="8">
    <location>
        <begin position="58"/>
        <end position="83"/>
    </location>
</feature>
<dbReference type="Pfam" id="PF01594">
    <property type="entry name" value="AI-2E_transport"/>
    <property type="match status" value="1"/>
</dbReference>
<keyword evidence="5 8" id="KW-0812">Transmembrane</keyword>
<evidence type="ECO:0000256" key="4">
    <source>
        <dbReference type="ARBA" id="ARBA00022475"/>
    </source>
</evidence>
<dbReference type="AlphaFoldDB" id="A0A1G2HNI5"/>
<sequence>MPEQTLDISWETIIKLFITGLFLYILFLARNIIVLFFFALIISLLIDPAVNFLRWFRLPRIIAVVLVYLSIFGALGLIIYLTAPIFMFEISQLSQNIPEYFEKSHPILKNLGIEAARSFEDLTAALTSGLKESSGSIFKALTTFFGGVSSTFIIFTLAFFISLEKRGAESVLKILTPKRYEDHIIDLFEKAQVKVSGWFAARILACFLVGILSFLIFFLFGVKYAFILALVSGVLNFVPYVGPMITLVLSALFVGVSDSWLVALYIIVALLAIQGIENNFLTPFLMKKIINLPPVLVLISLLVGETIFGFLGMIFAVPVFGIIYEFLKDFLEKRKEEEYAANNFELRNGQ</sequence>
<keyword evidence="3" id="KW-0813">Transport</keyword>
<keyword evidence="6 8" id="KW-1133">Transmembrane helix</keyword>